<protein>
    <submittedName>
        <fullName evidence="1">Uncharacterized protein</fullName>
    </submittedName>
</protein>
<gene>
    <name evidence="1" type="ORF">JW613_05545</name>
</gene>
<comment type="caution">
    <text evidence="1">The sequence shown here is derived from an EMBL/GenBank/DDBJ whole genome shotgun (WGS) entry which is preliminary data.</text>
</comment>
<reference evidence="1 2" key="1">
    <citation type="submission" date="2021-02" db="EMBL/GenBank/DDBJ databases">
        <title>Streptomyces spirodelae sp. nov., isolated from duckweed.</title>
        <authorList>
            <person name="Saimee Y."/>
            <person name="Duangmal K."/>
        </authorList>
    </citation>
    <scope>NUCLEOTIDE SEQUENCE [LARGE SCALE GENOMIC DNA]</scope>
    <source>
        <strain evidence="1 2">DSM 42105</strain>
    </source>
</reference>
<sequence>MALPDGTAPLLVVRLGDETLRLTLREARHAVYGARPEERVGEAVWRHAVAEARNGQADTSYQGADPTDQMTDYWQLFLIWLAIPGLYRTVRRITDRFRIDREDVEAEAVLALLDEIETVDLSRPGVGSQVVRGAAGRMWGYAARTRREVPVVDITSLAVARHGAVADALDDMPRESWELHVTPPGDVAGLAATLRFTESATCREGARLGALAQSIGLTDIVLRARRPRAGVRIGTLALRPAGAGR</sequence>
<evidence type="ECO:0000313" key="2">
    <source>
        <dbReference type="Proteomes" id="UP000721954"/>
    </source>
</evidence>
<dbReference type="EMBL" id="JAFFZM010000002">
    <property type="protein sequence ID" value="MBO8197766.1"/>
    <property type="molecule type" value="Genomic_DNA"/>
</dbReference>
<proteinExistence type="predicted"/>
<name>A0ABS3XRS2_9ACTN</name>
<dbReference type="Proteomes" id="UP000721954">
    <property type="component" value="Unassembled WGS sequence"/>
</dbReference>
<dbReference type="RefSeq" id="WP_209209547.1">
    <property type="nucleotide sequence ID" value="NZ_JAFFZM010000002.1"/>
</dbReference>
<dbReference type="GeneID" id="96258063"/>
<accession>A0ABS3XRS2</accession>
<evidence type="ECO:0000313" key="1">
    <source>
        <dbReference type="EMBL" id="MBO8197766.1"/>
    </source>
</evidence>
<keyword evidence="2" id="KW-1185">Reference proteome</keyword>
<organism evidence="1 2">
    <name type="scientific">Streptomyces smyrnaeus</name>
    <dbReference type="NCBI Taxonomy" id="1387713"/>
    <lineage>
        <taxon>Bacteria</taxon>
        <taxon>Bacillati</taxon>
        <taxon>Actinomycetota</taxon>
        <taxon>Actinomycetes</taxon>
        <taxon>Kitasatosporales</taxon>
        <taxon>Streptomycetaceae</taxon>
        <taxon>Streptomyces</taxon>
    </lineage>
</organism>